<evidence type="ECO:0000259" key="1">
    <source>
        <dbReference type="Pfam" id="PF11838"/>
    </source>
</evidence>
<dbReference type="Gene3D" id="1.25.50.20">
    <property type="match status" value="1"/>
</dbReference>
<feature type="domain" description="ERAP1-like C-terminal" evidence="1">
    <location>
        <begin position="2"/>
        <end position="111"/>
    </location>
</feature>
<dbReference type="AlphaFoldDB" id="A0A820P944"/>
<gene>
    <name evidence="2" type="ORF">OXD698_LOCUS51567</name>
</gene>
<reference evidence="2" key="1">
    <citation type="submission" date="2021-02" db="EMBL/GenBank/DDBJ databases">
        <authorList>
            <person name="Nowell W R."/>
        </authorList>
    </citation>
    <scope>NUCLEOTIDE SEQUENCE</scope>
</reference>
<dbReference type="Proteomes" id="UP000663844">
    <property type="component" value="Unassembled WGS sequence"/>
</dbReference>
<proteinExistence type="predicted"/>
<protein>
    <recommendedName>
        <fullName evidence="1">ERAP1-like C-terminal domain-containing protein</fullName>
    </recommendedName>
</protein>
<accession>A0A820P944</accession>
<dbReference type="InterPro" id="IPR024571">
    <property type="entry name" value="ERAP1-like_C_dom"/>
</dbReference>
<organism evidence="2 3">
    <name type="scientific">Adineta steineri</name>
    <dbReference type="NCBI Taxonomy" id="433720"/>
    <lineage>
        <taxon>Eukaryota</taxon>
        <taxon>Metazoa</taxon>
        <taxon>Spiralia</taxon>
        <taxon>Gnathifera</taxon>
        <taxon>Rotifera</taxon>
        <taxon>Eurotatoria</taxon>
        <taxon>Bdelloidea</taxon>
        <taxon>Adinetida</taxon>
        <taxon>Adinetidae</taxon>
        <taxon>Adineta</taxon>
    </lineage>
</organism>
<comment type="caution">
    <text evidence="2">The sequence shown here is derived from an EMBL/GenBank/DDBJ whole genome shotgun (WGS) entry which is preliminary data.</text>
</comment>
<evidence type="ECO:0000313" key="3">
    <source>
        <dbReference type="Proteomes" id="UP000663844"/>
    </source>
</evidence>
<dbReference type="Pfam" id="PF11838">
    <property type="entry name" value="ERAP1_C"/>
    <property type="match status" value="1"/>
</dbReference>
<evidence type="ECO:0000313" key="2">
    <source>
        <dbReference type="EMBL" id="CAF4403012.1"/>
    </source>
</evidence>
<feature type="non-terminal residue" evidence="2">
    <location>
        <position position="1"/>
    </location>
</feature>
<feature type="non-terminal residue" evidence="2">
    <location>
        <position position="119"/>
    </location>
</feature>
<name>A0A820P944_9BILA</name>
<dbReference type="EMBL" id="CAJOAZ010026653">
    <property type="protein sequence ID" value="CAF4403012.1"/>
    <property type="molecule type" value="Genomic_DNA"/>
</dbReference>
<sequence>YWNDDGTFSEQILKNTIIQLACRLQLPECIDKATVLWNDAYPSLVNGEADHSVVDHAREVVYRTHFQNTYNDSEWITIESDYHNFVDVQERYRLLEAMKQSRQPWHLYQLLYRDAEPNK</sequence>